<keyword evidence="3" id="KW-1185">Reference proteome</keyword>
<evidence type="ECO:0000313" key="3">
    <source>
        <dbReference type="Proteomes" id="UP000813427"/>
    </source>
</evidence>
<sequence length="228" mass="26437">MSTMTVYFSHIDVDREFSTDYLRHLVDNPEWETSDNSGSYSPSGSHIQEAQNYPHYPSQEPNYMRSPVSNNYELNAGYQFQAYTNNPSAITPRPQLYELADLQAGLSMDSSGSDGGGTNGEITVEDYIQCCDRSWKLGAEHNKHYNRCHNRRFKCAFYEYCPYSAGELKDLHRHYWVYHEPYAKENNIPSPRGECLACGRPFGRKDHIRRHLLRFPSCRKKVELNDKS</sequence>
<reference evidence="2" key="1">
    <citation type="journal article" date="2021" name="Nat. Commun.">
        <title>Genetic determinants of endophytism in the Arabidopsis root mycobiome.</title>
        <authorList>
            <person name="Mesny F."/>
            <person name="Miyauchi S."/>
            <person name="Thiergart T."/>
            <person name="Pickel B."/>
            <person name="Atanasova L."/>
            <person name="Karlsson M."/>
            <person name="Huettel B."/>
            <person name="Barry K.W."/>
            <person name="Haridas S."/>
            <person name="Chen C."/>
            <person name="Bauer D."/>
            <person name="Andreopoulos W."/>
            <person name="Pangilinan J."/>
            <person name="LaButti K."/>
            <person name="Riley R."/>
            <person name="Lipzen A."/>
            <person name="Clum A."/>
            <person name="Drula E."/>
            <person name="Henrissat B."/>
            <person name="Kohler A."/>
            <person name="Grigoriev I.V."/>
            <person name="Martin F.M."/>
            <person name="Hacquard S."/>
        </authorList>
    </citation>
    <scope>NUCLEOTIDE SEQUENCE</scope>
    <source>
        <strain evidence="2">MPI-SDFR-AT-0068</strain>
    </source>
</reference>
<organism evidence="2 3">
    <name type="scientific">Fusarium tricinctum</name>
    <dbReference type="NCBI Taxonomy" id="61284"/>
    <lineage>
        <taxon>Eukaryota</taxon>
        <taxon>Fungi</taxon>
        <taxon>Dikarya</taxon>
        <taxon>Ascomycota</taxon>
        <taxon>Pezizomycotina</taxon>
        <taxon>Sordariomycetes</taxon>
        <taxon>Hypocreomycetidae</taxon>
        <taxon>Hypocreales</taxon>
        <taxon>Nectriaceae</taxon>
        <taxon>Fusarium</taxon>
        <taxon>Fusarium tricinctum species complex</taxon>
    </lineage>
</organism>
<protein>
    <recommendedName>
        <fullName evidence="4">C2H2-type domain-containing protein</fullName>
    </recommendedName>
</protein>
<feature type="compositionally biased region" description="Low complexity" evidence="1">
    <location>
        <begin position="34"/>
        <end position="45"/>
    </location>
</feature>
<name>A0A8K0WHZ8_9HYPO</name>
<evidence type="ECO:0000256" key="1">
    <source>
        <dbReference type="SAM" id="MobiDB-lite"/>
    </source>
</evidence>
<accession>A0A8K0WHZ8</accession>
<gene>
    <name evidence="2" type="ORF">BKA59DRAFT_539480</name>
</gene>
<evidence type="ECO:0008006" key="4">
    <source>
        <dbReference type="Google" id="ProtNLM"/>
    </source>
</evidence>
<dbReference type="EMBL" id="JAGPXF010000001">
    <property type="protein sequence ID" value="KAH7261810.1"/>
    <property type="molecule type" value="Genomic_DNA"/>
</dbReference>
<proteinExistence type="predicted"/>
<dbReference type="OrthoDB" id="3437960at2759"/>
<dbReference type="Proteomes" id="UP000813427">
    <property type="component" value="Unassembled WGS sequence"/>
</dbReference>
<evidence type="ECO:0000313" key="2">
    <source>
        <dbReference type="EMBL" id="KAH7261810.1"/>
    </source>
</evidence>
<dbReference type="Gene3D" id="3.30.160.60">
    <property type="entry name" value="Classic Zinc Finger"/>
    <property type="match status" value="1"/>
</dbReference>
<comment type="caution">
    <text evidence="2">The sequence shown here is derived from an EMBL/GenBank/DDBJ whole genome shotgun (WGS) entry which is preliminary data.</text>
</comment>
<dbReference type="AlphaFoldDB" id="A0A8K0WHZ8"/>
<feature type="region of interest" description="Disordered" evidence="1">
    <location>
        <begin position="29"/>
        <end position="68"/>
    </location>
</feature>